<evidence type="ECO:0000313" key="2">
    <source>
        <dbReference type="EMBL" id="AMP14327.1"/>
    </source>
</evidence>
<feature type="region of interest" description="Disordered" evidence="1">
    <location>
        <begin position="259"/>
        <end position="286"/>
    </location>
</feature>
<feature type="compositionally biased region" description="Pro residues" evidence="1">
    <location>
        <begin position="116"/>
        <end position="125"/>
    </location>
</feature>
<sequence>MMSEDSKRLDDAEFEAFLQGHGELARQLQGLPQPSPSAALDAAILAQAETLLKTETPLPQAANDALSGKAGKPAKPRFLMRWSTQLGMAACMVLAVLATLRWQTEPGTQSYDTAPPAEPAPPPPASAAAPSEKSLEPVEKKAQAKPELVRPKAITRSAPPVAKAAPEVKPPVPAQDTQAAPAPTPAPAPFASRENYAVSPPQLASPEHVPSRARAIVVPQAPAAANPPSAIADPAATYSPAPAPIVPPPVYSPAPAPVVASGATATAAPTESASAPGATLSGKQESPERAVAWLSAIDEMLKAGLRQDALEEWDKFKRAYPNYPVPEKLRAQIRLLQK</sequence>
<feature type="region of interest" description="Disordered" evidence="1">
    <location>
        <begin position="107"/>
        <end position="215"/>
    </location>
</feature>
<evidence type="ECO:0000256" key="1">
    <source>
        <dbReference type="SAM" id="MobiDB-lite"/>
    </source>
</evidence>
<dbReference type="RefSeq" id="WP_062114439.1">
    <property type="nucleotide sequence ID" value="NZ_CP013236.1"/>
</dbReference>
<evidence type="ECO:0000313" key="3">
    <source>
        <dbReference type="Proteomes" id="UP000074914"/>
    </source>
</evidence>
<dbReference type="Proteomes" id="UP000074914">
    <property type="component" value="Chromosome"/>
</dbReference>
<proteinExistence type="predicted"/>
<name>A0ABM5Z5C5_9BURK</name>
<keyword evidence="3" id="KW-1185">Reference proteome</keyword>
<evidence type="ECO:0008006" key="4">
    <source>
        <dbReference type="Google" id="ProtNLM"/>
    </source>
</evidence>
<feature type="compositionally biased region" description="Low complexity" evidence="1">
    <location>
        <begin position="158"/>
        <end position="167"/>
    </location>
</feature>
<gene>
    <name evidence="2" type="ORF">CPter291_2063</name>
</gene>
<feature type="compositionally biased region" description="Basic and acidic residues" evidence="1">
    <location>
        <begin position="133"/>
        <end position="150"/>
    </location>
</feature>
<feature type="compositionally biased region" description="Low complexity" evidence="1">
    <location>
        <begin position="259"/>
        <end position="279"/>
    </location>
</feature>
<protein>
    <recommendedName>
        <fullName evidence="4">Transmembrane protein</fullName>
    </recommendedName>
</protein>
<organism evidence="2 3">
    <name type="scientific">Collimonas pratensis</name>
    <dbReference type="NCBI Taxonomy" id="279113"/>
    <lineage>
        <taxon>Bacteria</taxon>
        <taxon>Pseudomonadati</taxon>
        <taxon>Pseudomonadota</taxon>
        <taxon>Betaproteobacteria</taxon>
        <taxon>Burkholderiales</taxon>
        <taxon>Oxalobacteraceae</taxon>
        <taxon>Collimonas</taxon>
    </lineage>
</organism>
<accession>A0ABM5Z5C5</accession>
<dbReference type="EMBL" id="CP013236">
    <property type="protein sequence ID" value="AMP14327.1"/>
    <property type="molecule type" value="Genomic_DNA"/>
</dbReference>
<reference evidence="2 3" key="1">
    <citation type="submission" date="2015-11" db="EMBL/GenBank/DDBJ databases">
        <title>Exploring the genomic traits of fungus-feeding bacterial genus Collimonas.</title>
        <authorList>
            <person name="Song C."/>
            <person name="Schmidt R."/>
            <person name="de Jager V."/>
            <person name="Krzyzanowska D."/>
            <person name="Jongedijk E."/>
            <person name="Cankar K."/>
            <person name="Beekwilder J."/>
            <person name="van Veen A."/>
            <person name="de Boer W."/>
            <person name="van Veen J.A."/>
            <person name="Garbeva P."/>
        </authorList>
    </citation>
    <scope>NUCLEOTIDE SEQUENCE [LARGE SCALE GENOMIC DNA]</scope>
    <source>
        <strain evidence="2 3">Ter291</strain>
    </source>
</reference>